<comment type="caution">
    <text evidence="2">The sequence shown here is derived from an EMBL/GenBank/DDBJ whole genome shotgun (WGS) entry which is preliminary data.</text>
</comment>
<dbReference type="RefSeq" id="XP_013325228.1">
    <property type="nucleotide sequence ID" value="XM_013469774.1"/>
</dbReference>
<dbReference type="AlphaFoldDB" id="A0A0F4YL73"/>
<evidence type="ECO:0000256" key="1">
    <source>
        <dbReference type="SAM" id="Phobius"/>
    </source>
</evidence>
<gene>
    <name evidence="2" type="ORF">T310_7437</name>
</gene>
<name>A0A0F4YL73_RASE3</name>
<dbReference type="EMBL" id="LASV01000436">
    <property type="protein sequence ID" value="KKA18616.1"/>
    <property type="molecule type" value="Genomic_DNA"/>
</dbReference>
<organism evidence="2 3">
    <name type="scientific">Rasamsonia emersonii (strain ATCC 16479 / CBS 393.64 / IMI 116815)</name>
    <dbReference type="NCBI Taxonomy" id="1408163"/>
    <lineage>
        <taxon>Eukaryota</taxon>
        <taxon>Fungi</taxon>
        <taxon>Dikarya</taxon>
        <taxon>Ascomycota</taxon>
        <taxon>Pezizomycotina</taxon>
        <taxon>Eurotiomycetes</taxon>
        <taxon>Eurotiomycetidae</taxon>
        <taxon>Eurotiales</taxon>
        <taxon>Trichocomaceae</taxon>
        <taxon>Rasamsonia</taxon>
    </lineage>
</organism>
<keyword evidence="1" id="KW-0472">Membrane</keyword>
<keyword evidence="1" id="KW-0812">Transmembrane</keyword>
<evidence type="ECO:0000313" key="3">
    <source>
        <dbReference type="Proteomes" id="UP000053958"/>
    </source>
</evidence>
<dbReference type="Proteomes" id="UP000053958">
    <property type="component" value="Unassembled WGS sequence"/>
</dbReference>
<protein>
    <submittedName>
        <fullName evidence="2">Uncharacterized protein</fullName>
    </submittedName>
</protein>
<proteinExistence type="predicted"/>
<keyword evidence="1" id="KW-1133">Transmembrane helix</keyword>
<keyword evidence="3" id="KW-1185">Reference proteome</keyword>
<feature type="transmembrane region" description="Helical" evidence="1">
    <location>
        <begin position="6"/>
        <end position="24"/>
    </location>
</feature>
<sequence>MSSQWYYGVPAFAICSTGLCIRSISCLRSRTTRGINVNRYLGVPYSVNKFQVDRENRCCSHLPVKICNRWRVRGFRRILDRVDSNGMNELKY</sequence>
<evidence type="ECO:0000313" key="2">
    <source>
        <dbReference type="EMBL" id="KKA18616.1"/>
    </source>
</evidence>
<dbReference type="GeneID" id="25319709"/>
<reference evidence="2 3" key="1">
    <citation type="submission" date="2015-04" db="EMBL/GenBank/DDBJ databases">
        <authorList>
            <person name="Heijne W.H."/>
            <person name="Fedorova N.D."/>
            <person name="Nierman W.C."/>
            <person name="Vollebregt A.W."/>
            <person name="Zhao Z."/>
            <person name="Wu L."/>
            <person name="Kumar M."/>
            <person name="Stam H."/>
            <person name="van den Berg M.A."/>
            <person name="Pel H.J."/>
        </authorList>
    </citation>
    <scope>NUCLEOTIDE SEQUENCE [LARGE SCALE GENOMIC DNA]</scope>
    <source>
        <strain evidence="2 3">CBS 393.64</strain>
    </source>
</reference>
<accession>A0A0F4YL73</accession>